<dbReference type="Proteomes" id="UP000235786">
    <property type="component" value="Unassembled WGS sequence"/>
</dbReference>
<accession>A0A2J6S1A1</accession>
<dbReference type="InterPro" id="IPR010730">
    <property type="entry name" value="HET"/>
</dbReference>
<evidence type="ECO:0000259" key="1">
    <source>
        <dbReference type="Pfam" id="PF06985"/>
    </source>
</evidence>
<dbReference type="EMBL" id="KZ613941">
    <property type="protein sequence ID" value="PMD44550.1"/>
    <property type="molecule type" value="Genomic_DNA"/>
</dbReference>
<organism evidence="2 3">
    <name type="scientific">Hyaloscypha variabilis (strain UAMH 11265 / GT02V1 / F)</name>
    <name type="common">Meliniomyces variabilis</name>
    <dbReference type="NCBI Taxonomy" id="1149755"/>
    <lineage>
        <taxon>Eukaryota</taxon>
        <taxon>Fungi</taxon>
        <taxon>Dikarya</taxon>
        <taxon>Ascomycota</taxon>
        <taxon>Pezizomycotina</taxon>
        <taxon>Leotiomycetes</taxon>
        <taxon>Helotiales</taxon>
        <taxon>Hyaloscyphaceae</taxon>
        <taxon>Hyaloscypha</taxon>
        <taxon>Hyaloscypha variabilis</taxon>
    </lineage>
</organism>
<name>A0A2J6S1A1_HYAVF</name>
<protein>
    <submittedName>
        <fullName evidence="2">HET-domain-containing protein</fullName>
    </submittedName>
</protein>
<reference evidence="2 3" key="1">
    <citation type="submission" date="2016-04" db="EMBL/GenBank/DDBJ databases">
        <title>A degradative enzymes factory behind the ericoid mycorrhizal symbiosis.</title>
        <authorList>
            <consortium name="DOE Joint Genome Institute"/>
            <person name="Martino E."/>
            <person name="Morin E."/>
            <person name="Grelet G."/>
            <person name="Kuo A."/>
            <person name="Kohler A."/>
            <person name="Daghino S."/>
            <person name="Barry K."/>
            <person name="Choi C."/>
            <person name="Cichocki N."/>
            <person name="Clum A."/>
            <person name="Copeland A."/>
            <person name="Hainaut M."/>
            <person name="Haridas S."/>
            <person name="Labutti K."/>
            <person name="Lindquist E."/>
            <person name="Lipzen A."/>
            <person name="Khouja H.-R."/>
            <person name="Murat C."/>
            <person name="Ohm R."/>
            <person name="Olson A."/>
            <person name="Spatafora J."/>
            <person name="Veneault-Fourrey C."/>
            <person name="Henrissat B."/>
            <person name="Grigoriev I."/>
            <person name="Martin F."/>
            <person name="Perotto S."/>
        </authorList>
    </citation>
    <scope>NUCLEOTIDE SEQUENCE [LARGE SCALE GENOMIC DNA]</scope>
    <source>
        <strain evidence="2 3">F</strain>
    </source>
</reference>
<dbReference type="InterPro" id="IPR052895">
    <property type="entry name" value="HetReg/Transcr_Mod"/>
</dbReference>
<dbReference type="Pfam" id="PF06985">
    <property type="entry name" value="HET"/>
    <property type="match status" value="1"/>
</dbReference>
<dbReference type="PANTHER" id="PTHR24148:SF82">
    <property type="entry name" value="HETEROKARYON INCOMPATIBILITY DOMAIN-CONTAINING PROTEIN"/>
    <property type="match status" value="1"/>
</dbReference>
<dbReference type="STRING" id="1149755.A0A2J6S1A1"/>
<dbReference type="AlphaFoldDB" id="A0A2J6S1A1"/>
<feature type="domain" description="Heterokaryon incompatibility" evidence="1">
    <location>
        <begin position="46"/>
        <end position="210"/>
    </location>
</feature>
<evidence type="ECO:0000313" key="2">
    <source>
        <dbReference type="EMBL" id="PMD44550.1"/>
    </source>
</evidence>
<evidence type="ECO:0000313" key="3">
    <source>
        <dbReference type="Proteomes" id="UP000235786"/>
    </source>
</evidence>
<dbReference type="OrthoDB" id="2157530at2759"/>
<gene>
    <name evidence="2" type="ORF">L207DRAFT_509271</name>
</gene>
<keyword evidence="3" id="KW-1185">Reference proteome</keyword>
<dbReference type="PANTHER" id="PTHR24148">
    <property type="entry name" value="ANKYRIN REPEAT DOMAIN-CONTAINING PROTEIN 39 HOMOLOG-RELATED"/>
    <property type="match status" value="1"/>
</dbReference>
<proteinExistence type="predicted"/>
<sequence>MASAMYTPLDRATREIRLAHLAPSPNLEEQASCTLHIVSLNESPYFEALSYVWGDPKITAPIQLRASRRRSSGDVGEGPALSALPEHEFQITQWPVTTNLEASLRYLRHESEVRILWIDAICIDQSNVEERNHQVPLMKAIYSNAVLVRIWLGSPSPGSDDAMVILKQLGQGTLLSKIRLGNRRLENDDLESVIQVMRRPWWTRTWVGQELILAKRAFFHCGFSSLEWTELPGSPERNALAQKLRTAVTLDQFTPETLYFLLDHFSSLVQLETLKLTFLTQESKSTESDVSFILALGRLCSKSDDRDSIYGFLGLMSERVAHQIKPDYNMSTSEVFQDAAVHLMACSNSLTFLSLTTYTAKQGRRLPTWVPSWLSLDELEARVWIATVERLHFHDLLSACAGTAIVSKVVHGNILHLSGVHLDHIPSNGVGSVVAAAPTMTEILQVQREWRLLAGIDMPNHSSYIAGGEAIEAF</sequence>